<dbReference type="EMBL" id="MUHA01000031">
    <property type="protein sequence ID" value="OXA95445.1"/>
    <property type="molecule type" value="Genomic_DNA"/>
</dbReference>
<comment type="caution">
    <text evidence="2">The sequence shown here is derived from an EMBL/GenBank/DDBJ whole genome shotgun (WGS) entry which is preliminary data.</text>
</comment>
<dbReference type="Gene3D" id="1.25.40.390">
    <property type="match status" value="2"/>
</dbReference>
<gene>
    <name evidence="2" type="ORF">B0A75_18975</name>
</gene>
<feature type="signal peptide" evidence="1">
    <location>
        <begin position="1"/>
        <end position="21"/>
    </location>
</feature>
<keyword evidence="1" id="KW-0732">Signal</keyword>
<dbReference type="Gene3D" id="1.20.120.840">
    <property type="entry name" value="SusD-like, tetratrico peptide repeats domain"/>
    <property type="match status" value="1"/>
</dbReference>
<sequence>MKKYKVILLLVMASISLNSCSEDKMDDINKNVNKPVNVATRFAITDAMTSTAFSNTGSDLAFYAGIYVELSAGGSGQMYNAETRNGEPQSATTYNNSWVNQYSTMYNLKTIIDKCTTGTEKGNYTTLGIAQVLYAYNLALLTDMYGDVPFTEAFQPGVFYTPKLDRQEDLYKTIFKTLEDAIVNLGKTSTYPVLGAQDIIYPGGTAVAPNNSKWIKAANGLLARYTLHLSFRSPDYDKVLTYASKSFTSKSEEFKMVNSGIPNPFYQLKIARGYLFSSKSLSDKLNSRANDPRAKGYFQQISKTTNAPLTYEFFENGVSPQSQNYSYSALLNKNNPIFMLSYHELLFIKAEAEARKSGSVTSTASLTAAVNAAFNKAQSINFSTTNAASYVAGLNITTNADLLKEIAVQKYFSFYEEEAVEAYNDYRRLLAMYGSAAAHPIQLANPLNATKFPLRFGYGNSDVSANKNVQEAFGDGAYVYKESVWWAGGTR</sequence>
<evidence type="ECO:0008006" key="4">
    <source>
        <dbReference type="Google" id="ProtNLM"/>
    </source>
</evidence>
<dbReference type="InterPro" id="IPR011990">
    <property type="entry name" value="TPR-like_helical_dom_sf"/>
</dbReference>
<dbReference type="InterPro" id="IPR041662">
    <property type="entry name" value="SusD-like_2"/>
</dbReference>
<dbReference type="SUPFAM" id="SSF48452">
    <property type="entry name" value="TPR-like"/>
    <property type="match status" value="1"/>
</dbReference>
<dbReference type="Proteomes" id="UP000198336">
    <property type="component" value="Unassembled WGS sequence"/>
</dbReference>
<evidence type="ECO:0000313" key="2">
    <source>
        <dbReference type="EMBL" id="OXA95445.1"/>
    </source>
</evidence>
<accession>A0A226HML6</accession>
<protein>
    <recommendedName>
        <fullName evidence="4">SusD/RagB family nutrient-binding outer membrane lipoprotein</fullName>
    </recommendedName>
</protein>
<reference evidence="2 3" key="1">
    <citation type="submission" date="2016-11" db="EMBL/GenBank/DDBJ databases">
        <title>Whole genomes of Flavobacteriaceae.</title>
        <authorList>
            <person name="Stine C."/>
            <person name="Li C."/>
            <person name="Tadesse D."/>
        </authorList>
    </citation>
    <scope>NUCLEOTIDE SEQUENCE [LARGE SCALE GENOMIC DNA]</scope>
    <source>
        <strain evidence="2 3">CCUG 59446</strain>
    </source>
</reference>
<dbReference type="AlphaFoldDB" id="A0A226HML6"/>
<evidence type="ECO:0000256" key="1">
    <source>
        <dbReference type="SAM" id="SignalP"/>
    </source>
</evidence>
<proteinExistence type="predicted"/>
<feature type="chain" id="PRO_5012827464" description="SusD/RagB family nutrient-binding outer membrane lipoprotein" evidence="1">
    <location>
        <begin position="22"/>
        <end position="491"/>
    </location>
</feature>
<name>A0A226HML6_9FLAO</name>
<organism evidence="2 3">
    <name type="scientific">Flavobacterium oncorhynchi</name>
    <dbReference type="NCBI Taxonomy" id="728056"/>
    <lineage>
        <taxon>Bacteria</taxon>
        <taxon>Pseudomonadati</taxon>
        <taxon>Bacteroidota</taxon>
        <taxon>Flavobacteriia</taxon>
        <taxon>Flavobacteriales</taxon>
        <taxon>Flavobacteriaceae</taxon>
        <taxon>Flavobacterium</taxon>
    </lineage>
</organism>
<dbReference type="Pfam" id="PF12771">
    <property type="entry name" value="SusD-like_2"/>
    <property type="match status" value="1"/>
</dbReference>
<evidence type="ECO:0000313" key="3">
    <source>
        <dbReference type="Proteomes" id="UP000198336"/>
    </source>
</evidence>
<dbReference type="RefSeq" id="WP_089055849.1">
    <property type="nucleotide sequence ID" value="NZ_MUHA01000031.1"/>
</dbReference>
<keyword evidence="3" id="KW-1185">Reference proteome</keyword>